<organism evidence="24 25">
    <name type="scientific">Anabas testudineus</name>
    <name type="common">Climbing perch</name>
    <name type="synonym">Anthias testudineus</name>
    <dbReference type="NCBI Taxonomy" id="64144"/>
    <lineage>
        <taxon>Eukaryota</taxon>
        <taxon>Metazoa</taxon>
        <taxon>Chordata</taxon>
        <taxon>Craniata</taxon>
        <taxon>Vertebrata</taxon>
        <taxon>Euteleostomi</taxon>
        <taxon>Actinopterygii</taxon>
        <taxon>Neopterygii</taxon>
        <taxon>Teleostei</taxon>
        <taxon>Neoteleostei</taxon>
        <taxon>Acanthomorphata</taxon>
        <taxon>Anabantaria</taxon>
        <taxon>Anabantiformes</taxon>
        <taxon>Anabantoidei</taxon>
        <taxon>Anabantidae</taxon>
        <taxon>Anabas</taxon>
    </lineage>
</organism>
<dbReference type="Gene3D" id="1.10.8.1220">
    <property type="match status" value="1"/>
</dbReference>
<dbReference type="InterPro" id="IPR041589">
    <property type="entry name" value="DNAH3_AAA_lid_1"/>
</dbReference>
<evidence type="ECO:0000256" key="1">
    <source>
        <dbReference type="ARBA" id="ARBA00004430"/>
    </source>
</evidence>
<evidence type="ECO:0000259" key="14">
    <source>
        <dbReference type="Pfam" id="PF03028"/>
    </source>
</evidence>
<keyword evidence="8 13" id="KW-0175">Coiled coil</keyword>
<dbReference type="FunFam" id="1.10.8.720:FF:000001">
    <property type="entry name" value="dynein heavy chain 7, axonemal"/>
    <property type="match status" value="1"/>
</dbReference>
<keyword evidence="11" id="KW-0206">Cytoskeleton</keyword>
<dbReference type="FunFam" id="3.40.50.300:FF:001328">
    <property type="entry name" value="Dynein heavy chain 6, axonemal"/>
    <property type="match status" value="1"/>
</dbReference>
<dbReference type="Ensembl" id="ENSATET00000039234.2">
    <property type="protein sequence ID" value="ENSATEP00000065784.1"/>
    <property type="gene ID" value="ENSATEG00000010502.3"/>
</dbReference>
<evidence type="ECO:0000256" key="13">
    <source>
        <dbReference type="SAM" id="Coils"/>
    </source>
</evidence>
<feature type="domain" description="Dynein heavy chain hydrolytic ATP-binding dynein motor region" evidence="16">
    <location>
        <begin position="629"/>
        <end position="800"/>
    </location>
</feature>
<evidence type="ECO:0000259" key="15">
    <source>
        <dbReference type="Pfam" id="PF08393"/>
    </source>
</evidence>
<dbReference type="Gene3D" id="1.20.58.1120">
    <property type="match status" value="1"/>
</dbReference>
<dbReference type="Gene3D" id="1.20.920.30">
    <property type="match status" value="2"/>
</dbReference>
<dbReference type="Pfam" id="PF18199">
    <property type="entry name" value="Dynein_C"/>
    <property type="match status" value="1"/>
</dbReference>
<dbReference type="FunFam" id="1.10.8.710:FF:000004">
    <property type="entry name" value="Dynein axonemal heavy chain 6"/>
    <property type="match status" value="1"/>
</dbReference>
<evidence type="ECO:0000313" key="24">
    <source>
        <dbReference type="Ensembl" id="ENSATEP00000065784.1"/>
    </source>
</evidence>
<dbReference type="Gene3D" id="1.20.1270.280">
    <property type="match status" value="1"/>
</dbReference>
<feature type="domain" description="Dynein heavy chain ATP-binding dynein motor region" evidence="19">
    <location>
        <begin position="2010"/>
        <end position="2228"/>
    </location>
</feature>
<name>A0A7N6BRM7_ANATE</name>
<dbReference type="GO" id="GO:0051959">
    <property type="term" value="F:dynein light intermediate chain binding"/>
    <property type="evidence" value="ECO:0007669"/>
    <property type="project" value="InterPro"/>
</dbReference>
<comment type="similarity">
    <text evidence="2">Belongs to the dynein heavy chain family.</text>
</comment>
<dbReference type="GO" id="GO:0007018">
    <property type="term" value="P:microtubule-based movement"/>
    <property type="evidence" value="ECO:0007669"/>
    <property type="project" value="InterPro"/>
</dbReference>
<evidence type="ECO:0000259" key="23">
    <source>
        <dbReference type="Pfam" id="PF18199"/>
    </source>
</evidence>
<keyword evidence="12" id="KW-0966">Cell projection</keyword>
<dbReference type="PANTHER" id="PTHR22878:SF66">
    <property type="entry name" value="DYNEIN AXONEMAL HEAVY CHAIN 7"/>
    <property type="match status" value="1"/>
</dbReference>
<dbReference type="GeneTree" id="ENSGT00940000155282"/>
<dbReference type="FunFam" id="1.20.1270.280:FF:000037">
    <property type="entry name" value="Dynein, axonemal, heavy chain 7"/>
    <property type="match status" value="1"/>
</dbReference>
<reference evidence="24" key="1">
    <citation type="submission" date="2021-04" db="EMBL/GenBank/DDBJ databases">
        <authorList>
            <consortium name="Wellcome Sanger Institute Data Sharing"/>
        </authorList>
    </citation>
    <scope>NUCLEOTIDE SEQUENCE [LARGE SCALE GENOMIC DNA]</scope>
</reference>
<dbReference type="Pfam" id="PF12777">
    <property type="entry name" value="MT"/>
    <property type="match status" value="1"/>
</dbReference>
<dbReference type="Pfam" id="PF12781">
    <property type="entry name" value="AAA_9"/>
    <property type="match status" value="1"/>
</dbReference>
<dbReference type="Gene3D" id="1.10.8.710">
    <property type="match status" value="1"/>
</dbReference>
<keyword evidence="5" id="KW-0547">Nucleotide-binding</keyword>
<feature type="domain" description="Dynein heavy chain C-terminal" evidence="23">
    <location>
        <begin position="2761"/>
        <end position="3061"/>
    </location>
</feature>
<evidence type="ECO:0000256" key="7">
    <source>
        <dbReference type="ARBA" id="ARBA00023017"/>
    </source>
</evidence>
<evidence type="ECO:0000259" key="18">
    <source>
        <dbReference type="Pfam" id="PF12780"/>
    </source>
</evidence>
<dbReference type="InterPro" id="IPR013602">
    <property type="entry name" value="Dynein_heavy_linker"/>
</dbReference>
<dbReference type="FunFam" id="1.20.1270.280:FF:000038">
    <property type="entry name" value="AT13908p"/>
    <property type="match status" value="1"/>
</dbReference>
<dbReference type="Gene3D" id="3.20.180.20">
    <property type="entry name" value="Dynein heavy chain, N-terminal domain 2"/>
    <property type="match status" value="1"/>
</dbReference>
<evidence type="ECO:0000259" key="21">
    <source>
        <dbReference type="Pfam" id="PF17857"/>
    </source>
</evidence>
<evidence type="ECO:0000256" key="12">
    <source>
        <dbReference type="ARBA" id="ARBA00023273"/>
    </source>
</evidence>
<dbReference type="FunFam" id="1.10.8.1220:FF:000001">
    <property type="entry name" value="Dynein axonemal heavy chain 5"/>
    <property type="match status" value="1"/>
</dbReference>
<keyword evidence="4" id="KW-0493">Microtubule</keyword>
<evidence type="ECO:0000256" key="11">
    <source>
        <dbReference type="ARBA" id="ARBA00023212"/>
    </source>
</evidence>
<feature type="domain" description="Dynein heavy chain region D6 P-loop" evidence="14">
    <location>
        <begin position="2468"/>
        <end position="2582"/>
    </location>
</feature>
<evidence type="ECO:0000256" key="10">
    <source>
        <dbReference type="ARBA" id="ARBA00023175"/>
    </source>
</evidence>
<dbReference type="Pfam" id="PF12775">
    <property type="entry name" value="AAA_7"/>
    <property type="match status" value="1"/>
</dbReference>
<dbReference type="FunFam" id="1.20.140.100:FF:000004">
    <property type="entry name" value="Dynein axonemal heavy chain 6"/>
    <property type="match status" value="1"/>
</dbReference>
<keyword evidence="10" id="KW-0505">Motor protein</keyword>
<dbReference type="GO" id="GO:0005858">
    <property type="term" value="C:axonemal dynein complex"/>
    <property type="evidence" value="ECO:0007669"/>
    <property type="project" value="UniProtKB-ARBA"/>
</dbReference>
<reference evidence="24" key="3">
    <citation type="submission" date="2025-09" db="UniProtKB">
        <authorList>
            <consortium name="Ensembl"/>
        </authorList>
    </citation>
    <scope>IDENTIFICATION</scope>
</reference>
<dbReference type="FunFam" id="3.40.50.300:FF:000223">
    <property type="entry name" value="Dynein heavy chain 3, axonemal"/>
    <property type="match status" value="1"/>
</dbReference>
<dbReference type="Gene3D" id="6.10.140.1060">
    <property type="match status" value="1"/>
</dbReference>
<accession>A0A7N6BRM7</accession>
<feature type="domain" description="Dynein heavy chain AAA module D4" evidence="18">
    <location>
        <begin position="1366"/>
        <end position="1628"/>
    </location>
</feature>
<feature type="domain" description="Dynein heavy chain coiled coil stalk" evidence="17">
    <location>
        <begin position="1640"/>
        <end position="1981"/>
    </location>
</feature>
<dbReference type="SUPFAM" id="SSF52540">
    <property type="entry name" value="P-loop containing nucleoside triphosphate hydrolases"/>
    <property type="match status" value="4"/>
</dbReference>
<keyword evidence="3" id="KW-0963">Cytoplasm</keyword>
<dbReference type="Gene3D" id="3.10.490.20">
    <property type="match status" value="1"/>
</dbReference>
<reference evidence="24" key="2">
    <citation type="submission" date="2025-08" db="UniProtKB">
        <authorList>
            <consortium name="Ensembl"/>
        </authorList>
    </citation>
    <scope>IDENTIFICATION</scope>
</reference>
<feature type="domain" description="Dynein heavy chain AAA 5 extension" evidence="20">
    <location>
        <begin position="963"/>
        <end position="1018"/>
    </location>
</feature>
<keyword evidence="25" id="KW-1185">Reference proteome</keyword>
<dbReference type="InterPro" id="IPR026983">
    <property type="entry name" value="DHC"/>
</dbReference>
<gene>
    <name evidence="24" type="primary">DNAH7</name>
</gene>
<dbReference type="FunFam" id="3.40.50.300:FF:000362">
    <property type="entry name" value="Dynein, axonemal, heavy chain 6"/>
    <property type="match status" value="1"/>
</dbReference>
<dbReference type="FunFam" id="3.40.50.300:FF:000063">
    <property type="entry name" value="dynein heavy chain 6, axonemal"/>
    <property type="match status" value="1"/>
</dbReference>
<dbReference type="Pfam" id="PF03028">
    <property type="entry name" value="Dynein_heavy"/>
    <property type="match status" value="1"/>
</dbReference>
<dbReference type="FunFam" id="3.10.490.20:FF:000001">
    <property type="entry name" value="dynein heavy chain 7, axonemal"/>
    <property type="match status" value="1"/>
</dbReference>
<dbReference type="FunFam" id="1.20.920.20:FF:000006">
    <property type="entry name" value="Dynein, axonemal, heavy chain 6"/>
    <property type="match status" value="1"/>
</dbReference>
<dbReference type="FunFam" id="3.40.50.300:FF:002141">
    <property type="entry name" value="Dynein heavy chain"/>
    <property type="match status" value="1"/>
</dbReference>
<evidence type="ECO:0000256" key="4">
    <source>
        <dbReference type="ARBA" id="ARBA00022701"/>
    </source>
</evidence>
<dbReference type="Pfam" id="PF08393">
    <property type="entry name" value="DHC_N2"/>
    <property type="match status" value="1"/>
</dbReference>
<feature type="domain" description="Dynein heavy chain hydrolytic ATP-binding dynein motor region" evidence="16">
    <location>
        <begin position="503"/>
        <end position="617"/>
    </location>
</feature>
<dbReference type="GO" id="GO:0045505">
    <property type="term" value="F:dynein intermediate chain binding"/>
    <property type="evidence" value="ECO:0007669"/>
    <property type="project" value="InterPro"/>
</dbReference>
<dbReference type="InterPro" id="IPR035699">
    <property type="entry name" value="AAA_6"/>
</dbReference>
<dbReference type="InterPro" id="IPR043157">
    <property type="entry name" value="Dynein_AAA1S"/>
</dbReference>
<dbReference type="InterPro" id="IPR004273">
    <property type="entry name" value="Dynein_heavy_D6_P-loop"/>
</dbReference>
<dbReference type="PANTHER" id="PTHR22878">
    <property type="entry name" value="DYNEIN HEAVY CHAIN 6, AXONEMAL-LIKE-RELATED"/>
    <property type="match status" value="1"/>
</dbReference>
<dbReference type="InterPro" id="IPR042219">
    <property type="entry name" value="AAA_lid_11_sf"/>
</dbReference>
<dbReference type="InterPro" id="IPR041228">
    <property type="entry name" value="Dynein_C"/>
</dbReference>
<feature type="domain" description="Dynein heavy chain AAA lid" evidence="22">
    <location>
        <begin position="2619"/>
        <end position="2755"/>
    </location>
</feature>
<evidence type="ECO:0000256" key="9">
    <source>
        <dbReference type="ARBA" id="ARBA00023069"/>
    </source>
</evidence>
<dbReference type="InterPro" id="IPR027417">
    <property type="entry name" value="P-loop_NTPase"/>
</dbReference>
<dbReference type="Pfam" id="PF12774">
    <property type="entry name" value="AAA_6"/>
    <property type="match status" value="2"/>
</dbReference>
<dbReference type="Gene3D" id="1.20.140.100">
    <property type="entry name" value="Dynein heavy chain, N-terminal domain 2"/>
    <property type="match status" value="1"/>
</dbReference>
<evidence type="ECO:0000259" key="19">
    <source>
        <dbReference type="Pfam" id="PF12781"/>
    </source>
</evidence>
<evidence type="ECO:0000259" key="22">
    <source>
        <dbReference type="Pfam" id="PF18198"/>
    </source>
</evidence>
<evidence type="ECO:0000256" key="5">
    <source>
        <dbReference type="ARBA" id="ARBA00022741"/>
    </source>
</evidence>
<evidence type="ECO:0000256" key="8">
    <source>
        <dbReference type="ARBA" id="ARBA00023054"/>
    </source>
</evidence>
<evidence type="ECO:0000256" key="3">
    <source>
        <dbReference type="ARBA" id="ARBA00022490"/>
    </source>
</evidence>
<keyword evidence="7" id="KW-0243">Dynein</keyword>
<dbReference type="Pfam" id="PF17852">
    <property type="entry name" value="Dynein_AAA_lid"/>
    <property type="match status" value="1"/>
</dbReference>
<dbReference type="GO" id="GO:0005524">
    <property type="term" value="F:ATP binding"/>
    <property type="evidence" value="ECO:0007669"/>
    <property type="project" value="UniProtKB-KW"/>
</dbReference>
<dbReference type="InterPro" id="IPR042222">
    <property type="entry name" value="Dynein_2_N"/>
</dbReference>
<dbReference type="Pfam" id="PF17857">
    <property type="entry name" value="AAA_lid_1"/>
    <property type="match status" value="1"/>
</dbReference>
<evidence type="ECO:0000259" key="16">
    <source>
        <dbReference type="Pfam" id="PF12774"/>
    </source>
</evidence>
<feature type="coiled-coil region" evidence="13">
    <location>
        <begin position="1884"/>
        <end position="1918"/>
    </location>
</feature>
<dbReference type="InterPro" id="IPR041466">
    <property type="entry name" value="Dynein_AAA5_ext"/>
</dbReference>
<dbReference type="Gene3D" id="1.10.8.720">
    <property type="entry name" value="Region D6 of dynein motor"/>
    <property type="match status" value="1"/>
</dbReference>
<keyword evidence="9" id="KW-0969">Cilium</keyword>
<proteinExistence type="inferred from homology"/>
<feature type="domain" description="Dynein heavy chain 3 AAA+ lid" evidence="21">
    <location>
        <begin position="1262"/>
        <end position="1321"/>
    </location>
</feature>
<dbReference type="FunFam" id="1.10.287.2620:FF:000002">
    <property type="entry name" value="Dynein heavy chain 2, axonemal"/>
    <property type="match status" value="1"/>
</dbReference>
<sequence>KTDLLHYFMAGILSCHSQQPQEGDVGNYWRTLYKLEKAFAEVPKVLNIATTIKAKVEDFKEHIPMVQVLCNPGLRDRHWDAMSKVTGVFMQPADEQACVAQFLSMDLEQHLSSFEGISEAASKEHSLEKAMEKMASEWGDKEFSLLAYRETGTFILSSVEEVQMLLDDHIMKTQTMRGSPFIKPFEVEIREWEGRLLLLQEILDEWLKVQSTWLYLEPIFSSPDIMTQMPEEGRRFTAVDKTFRDTMRQHVLAVISINKMLEKLKESNELLEMILKGLNNYLEKKRLYFPRFFFLSNEELLEILSETKDPTRVQPHLKKCFEGIGSVVFTAVLDITHMKSSEGEVVQLLDIISTSKARGQVEKWLLELENGMTASLHKVIGEAIQAYPNEMRINWVRAWPGQTVLCVSQVYWTKYIHEAISSGQKNNSQIDDIVALVRGKLSKQNRVTLGALVVLDVHARDVLATLVQKGISDENDFEWLSQLRYYWVENHLQTKMINAGLPYGYEYLGNTPRLVITPLTDRCYRTLFGALHLHLGGAPEGPAGTGKTETTKDLAKAVAKQCVVFNCSDGLDYIALGKFFKGLLSCGAWACFDEFNRIDLEVLSVVAQQILTIQRELLKYYFFIINLPQALFRTVAMMVPDYAMIAEIVLYSCGFVTARPLSVKIVATYRLCSEQLSSQHHYDYGMRAVKSVLTAAGNLKLTFPEENEDTLMLRSIIDVNLPKFLAHDLKLFEGITSDLFPGVTLPKRDYRILLEAIEENCSRMNLQVTDFFAEKILQIFEMMIVRHGFMLVGEPFGGKTSAYRVLAAALHDISEKVITGLMDENQVLITVINPKSITMGQLYGQFDPVSHEWSDGILAVSYRAFAASQTPERKWLIFDGPVDAVWIENMNTVLDDNKKLCLMSGEIIQMSPQMSLIFEPMDLEVASPATVSRCGMIYMEPHMLGWRPLMLSWLNTMPTTVSASHKDLISGIFVFCLVWSVGASCDDSGRVKFDAVVREMTVPLPTEGTVYQYRFIKELFISSFICTLQGPGRWELWTDRLKTAPPISKDMQFNEIIVPTENTIRYTALMELLVTHQKPTIFIGPTGTGKSVYITLQKDVYSPLFINFSAQTTAAQTQNIIMSKLDKRRKGVFGPPLGKKMVVFVDDVNMPAREVYGAQPPVELLRQWLDHWNWYDLKDCSMINLVDIQVICAMGPPGGGRNPITPRYLRHFNMVTINDFDEKTMYTIFSRITDWVANELINYFIHRFAFPKPFAALTSQIVSSTMSVYQEATKNLLPTPTKSHYLFNLRDVSRVIQGVCLSRPETAEEPSVIKRLWVHELFQHLDQDQDGIGEDRSYREVNNLDQLRQVVESHLEEFNNISKAPMNLVLFRFAIEHVCRISRILKQPSGHALLVGVGGSGRQSLTRLAAYMAEAELFQVEISKTYGTAEWHDDLKLIMRKSTQGEAHGVFLFTDTQIKMESFLEDIGNLLNTGEVPNLFALDEKQEICERMRVLDRQRDRDKQTDGSPLSLFNMFVERCRTQLHVVLAMSPIGDAFRNRLRRFPALINCCTINWFQTWPEDALQAVACRFLEDVEMTEESRVGCIEMCKSFHTSTIQLSSRFLTELQRHNYVTPTSYLELISTFKALLETKRVMKLKSRYEVGLEKLQSAADQVATMQIELEALQPQLLVASKEVDEMMVVIERESVEVAETEKVVKEDEAVANGQAMAAKAIKDECDADLAEAMPILESALSALNTLTTQDITVVKSMKSPPTAVKLVMEAICILKGIKPDRVPDPSGSGKKVEDFWGPAKKLLGDMKFLQSLHEYDKDNIPPNLIAIIRNKYITNPDFVPEKIRTASTAAEGMCKWVCAMDKYDKVAKVVAPKKEKLAQAEGELRVAMQSLHKKQAALKEVQDKLAKLQETLEANKNKKADLENQVCDLYSSEQLIGGLGGEKTRWSEMAFNLGELYKNLTGDILISAGIVAYLGAFTSSYRQEQTEEWMKLCKSRAIPCSPNMSLMNSLGDPVKIRAWTIAGLPSDSFSIDNGIIISRWPLMVDPQGQANKWVKNMEKANSLHIIKLSDADFVRTLENCIQFGTPVLLENVGEELDPILEPLLLRQTFKQGGAMCIRLGDSTIEYAPDFRFYITTKLRNPHYLPETSVKVTLLNFMITPEGIQDQLLGIVVARERPDLEEEKQALILQGAENKRQLKEIEDKILEVLSSSEGNILEDETAVKILSCSKVLANEITEKQAVAEVTEKKIDETRMGYTPIAVHSAILFFSIADLANIEPMYQYSLTWFINLFISSIDNSEKSDDLEQRLQILRDHFTYTLYVNVCRSLFEKDKLLFSFCLSVNLLMHNKLGEWRFLLTGGVGLDNPYSNPCTWLAKKSWDEICRLDEMEHFKGLRQDMAHLRNEWKKVYDSPNPHQTFFPGEWQQKLSQFQKMLVIRCLRPDKVSSHGEFVSDSLGRPFIEAPPFNLSEAFFDSHCCAPLIFILSPGSDPMAALLKFGDEKGFTGNKLTSLSLGQGQGPIAMRMIETGIKEGTWVVLQNCHLATSWMSTLERVCEELNPDTTHPDFRLWLTSYPSSTFPVAVLQNGVKMTNEAPKGLRSNIARSFLMDPISDPEFFGSCTKTSSWLLLYGLCFFHALIQERRKFGPLGWNIPYEFNETDLRISVQQLHMFLEQYQEVPFDALRYMTGECNYGGRVTDDWDRRTLRTILSIFYTSKIIEDPDYKFDSSGLYYAPAEGDYNSYIEYTKSLPLNPSPEIFGMNANADITKDQAETQLLFDSILLTQSRSSGRDAKSSDDMVFDVAADILNKLPRDFDLEAAMRRFPTSYNQSMNTVLVQEMGRFNNLLCTIRDSCVNIQKAIKGLVVMSAELEEVVTSILKGRIPSMWMKKSYPSLKPLGSYVNDFLERLKFLQEWYDQGTPAVFWISGFFFTQAFLTGSQQNFARKHTTPIDLLGFDFEVLDDIQYKRPPDDGVYVRGLFLDGARWDRKSKRLAESYPKVLHDPMPVMWLKPAKRRDIPQRMCYVAPVYKTSERRGTLSTTGHSTNYVIAMSLNSDVPAEHWIRRGVALLCQLSF</sequence>
<evidence type="ECO:0000256" key="2">
    <source>
        <dbReference type="ARBA" id="ARBA00008887"/>
    </source>
</evidence>
<protein>
    <recommendedName>
        <fullName evidence="26">Dynein axonemal heavy chain 7</fullName>
    </recommendedName>
</protein>
<keyword evidence="6" id="KW-0067">ATP-binding</keyword>
<dbReference type="Gene3D" id="1.20.920.20">
    <property type="match status" value="1"/>
</dbReference>
<dbReference type="InterPro" id="IPR041658">
    <property type="entry name" value="AAA_lid_11"/>
</dbReference>
<comment type="subcellular location">
    <subcellularLocation>
        <location evidence="1">Cytoplasm</location>
        <location evidence="1">Cytoskeleton</location>
        <location evidence="1">Cilium axoneme</location>
    </subcellularLocation>
</comment>
<feature type="domain" description="Dynein heavy chain linker" evidence="15">
    <location>
        <begin position="23"/>
        <end position="383"/>
    </location>
</feature>
<evidence type="ECO:0000259" key="20">
    <source>
        <dbReference type="Pfam" id="PF17852"/>
    </source>
</evidence>
<evidence type="ECO:0000313" key="25">
    <source>
        <dbReference type="Proteomes" id="UP000265040"/>
    </source>
</evidence>
<dbReference type="Pfam" id="PF18198">
    <property type="entry name" value="AAA_lid_11"/>
    <property type="match status" value="1"/>
</dbReference>
<dbReference type="InterPro" id="IPR043160">
    <property type="entry name" value="Dynein_C_barrel"/>
</dbReference>
<evidence type="ECO:0000259" key="17">
    <source>
        <dbReference type="Pfam" id="PF12777"/>
    </source>
</evidence>
<dbReference type="GO" id="GO:0008569">
    <property type="term" value="F:minus-end-directed microtubule motor activity"/>
    <property type="evidence" value="ECO:0007669"/>
    <property type="project" value="InterPro"/>
</dbReference>
<evidence type="ECO:0000256" key="6">
    <source>
        <dbReference type="ARBA" id="ARBA00022840"/>
    </source>
</evidence>
<dbReference type="InterPro" id="IPR035706">
    <property type="entry name" value="AAA_9"/>
</dbReference>
<dbReference type="InterPro" id="IPR024743">
    <property type="entry name" value="Dynein_HC_stalk"/>
</dbReference>
<dbReference type="FunFam" id="3.20.180.20:FF:000003">
    <property type="entry name" value="Dynein heavy chain 12, axonemal"/>
    <property type="match status" value="1"/>
</dbReference>
<evidence type="ECO:0008006" key="26">
    <source>
        <dbReference type="Google" id="ProtNLM"/>
    </source>
</evidence>
<dbReference type="Gene3D" id="3.40.50.300">
    <property type="entry name" value="P-loop containing nucleotide triphosphate hydrolases"/>
    <property type="match status" value="6"/>
</dbReference>
<dbReference type="InterPro" id="IPR024317">
    <property type="entry name" value="Dynein_heavy_chain_D4_dom"/>
</dbReference>
<dbReference type="InterPro" id="IPR042228">
    <property type="entry name" value="Dynein_linker_3"/>
</dbReference>
<dbReference type="Proteomes" id="UP000265040">
    <property type="component" value="Chromosome 21"/>
</dbReference>
<dbReference type="FunFam" id="1.20.58.1120:FF:000005">
    <property type="entry name" value="Dynein, axonemal, heavy chain 12"/>
    <property type="match status" value="1"/>
</dbReference>
<dbReference type="Gene3D" id="1.10.287.2620">
    <property type="match status" value="1"/>
</dbReference>
<dbReference type="Pfam" id="PF12780">
    <property type="entry name" value="AAA_8"/>
    <property type="match status" value="1"/>
</dbReference>
<dbReference type="GO" id="GO:0005874">
    <property type="term" value="C:microtubule"/>
    <property type="evidence" value="ECO:0007669"/>
    <property type="project" value="UniProtKB-KW"/>
</dbReference>
<dbReference type="Gene3D" id="1.10.472.130">
    <property type="match status" value="1"/>
</dbReference>